<feature type="region of interest" description="Disordered" evidence="1">
    <location>
        <begin position="1"/>
        <end position="22"/>
    </location>
</feature>
<protein>
    <submittedName>
        <fullName evidence="2">Uncharacterized protein</fullName>
    </submittedName>
</protein>
<comment type="caution">
    <text evidence="2">The sequence shown here is derived from an EMBL/GenBank/DDBJ whole genome shotgun (WGS) entry which is preliminary data.</text>
</comment>
<sequence length="258" mass="29052">MGASVEAEQVMRSSAATPRGEQLEVRKDEERLWCLRIIWFHLAIRSSEPKSSTLALGFPLLNQPILALLQAHPMQVSPESAVEIKLFIKPHPVSSMEDEEPSLYHPCCSDARDGIVEQRPCNEFESPDIDHVRQAIEVREDGTEGLCESRTRRPKFCSRTLKKFLGRDLSCYGHPNASSDGITNLLLDGVRCFNYERATANVLAEKYIVRERSNWECSGGEGCALCCRLIHFGEGLCWLAIHDVLLPDLKCSRGFHLQ</sequence>
<evidence type="ECO:0000313" key="2">
    <source>
        <dbReference type="EMBL" id="GMH08355.1"/>
    </source>
</evidence>
<evidence type="ECO:0000313" key="3">
    <source>
        <dbReference type="Proteomes" id="UP001279734"/>
    </source>
</evidence>
<dbReference type="Proteomes" id="UP001279734">
    <property type="component" value="Unassembled WGS sequence"/>
</dbReference>
<name>A0AAD3XL34_NEPGR</name>
<gene>
    <name evidence="2" type="ORF">Nepgr_010195</name>
</gene>
<reference evidence="2" key="1">
    <citation type="submission" date="2023-05" db="EMBL/GenBank/DDBJ databases">
        <title>Nepenthes gracilis genome sequencing.</title>
        <authorList>
            <person name="Fukushima K."/>
        </authorList>
    </citation>
    <scope>NUCLEOTIDE SEQUENCE</scope>
    <source>
        <strain evidence="2">SING2019-196</strain>
    </source>
</reference>
<proteinExistence type="predicted"/>
<dbReference type="AlphaFoldDB" id="A0AAD3XL34"/>
<accession>A0AAD3XL34</accession>
<evidence type="ECO:0000256" key="1">
    <source>
        <dbReference type="SAM" id="MobiDB-lite"/>
    </source>
</evidence>
<organism evidence="2 3">
    <name type="scientific">Nepenthes gracilis</name>
    <name type="common">Slender pitcher plant</name>
    <dbReference type="NCBI Taxonomy" id="150966"/>
    <lineage>
        <taxon>Eukaryota</taxon>
        <taxon>Viridiplantae</taxon>
        <taxon>Streptophyta</taxon>
        <taxon>Embryophyta</taxon>
        <taxon>Tracheophyta</taxon>
        <taxon>Spermatophyta</taxon>
        <taxon>Magnoliopsida</taxon>
        <taxon>eudicotyledons</taxon>
        <taxon>Gunneridae</taxon>
        <taxon>Pentapetalae</taxon>
        <taxon>Caryophyllales</taxon>
        <taxon>Nepenthaceae</taxon>
        <taxon>Nepenthes</taxon>
    </lineage>
</organism>
<dbReference type="EMBL" id="BSYO01000008">
    <property type="protein sequence ID" value="GMH08355.1"/>
    <property type="molecule type" value="Genomic_DNA"/>
</dbReference>
<keyword evidence="3" id="KW-1185">Reference proteome</keyword>